<dbReference type="GeneID" id="80367935"/>
<dbReference type="PATRIC" id="fig|1398.24.peg.3507"/>
<dbReference type="Proteomes" id="UP000075304">
    <property type="component" value="Unassembled WGS sequence"/>
</dbReference>
<accession>A0A150KEK4</accession>
<dbReference type="EMBL" id="LQYI01000047">
    <property type="protein sequence ID" value="KYC69553.1"/>
    <property type="molecule type" value="Genomic_DNA"/>
</dbReference>
<sequence length="41" mass="4370">MNPVHILAEKGVQGIARFIRGELMGTGMAPDAIFELSGGER</sequence>
<dbReference type="RefSeq" id="WP_257677550.1">
    <property type="nucleotide sequence ID" value="NZ_CABJCT010000015.1"/>
</dbReference>
<comment type="caution">
    <text evidence="1">The sequence shown here is derived from an EMBL/GenBank/DDBJ whole genome shotgun (WGS) entry which is preliminary data.</text>
</comment>
<gene>
    <name evidence="1" type="ORF">B4099_2167</name>
</gene>
<protein>
    <submittedName>
        <fullName evidence="1">Uncharacterized protein</fullName>
    </submittedName>
</protein>
<evidence type="ECO:0000313" key="2">
    <source>
        <dbReference type="Proteomes" id="UP000075304"/>
    </source>
</evidence>
<dbReference type="AlphaFoldDB" id="A0A150KEK4"/>
<evidence type="ECO:0000313" key="1">
    <source>
        <dbReference type="EMBL" id="KYC69553.1"/>
    </source>
</evidence>
<reference evidence="1 2" key="1">
    <citation type="submission" date="2016-01" db="EMBL/GenBank/DDBJ databases">
        <title>Genome Sequences of Twelve Sporeforming Bacillus Species Isolated from Foods.</title>
        <authorList>
            <person name="Berendsen E.M."/>
            <person name="Wells-Bennik M.H."/>
            <person name="Krawcyk A.O."/>
            <person name="De Jong A."/>
            <person name="Holsappel S."/>
            <person name="Eijlander R.T."/>
            <person name="Kuipers O.P."/>
        </authorList>
    </citation>
    <scope>NUCLEOTIDE SEQUENCE [LARGE SCALE GENOMIC DNA]</scope>
    <source>
        <strain evidence="1 2">B4099</strain>
    </source>
</reference>
<organism evidence="1 2">
    <name type="scientific">Heyndrickxia coagulans</name>
    <name type="common">Weizmannia coagulans</name>
    <dbReference type="NCBI Taxonomy" id="1398"/>
    <lineage>
        <taxon>Bacteria</taxon>
        <taxon>Bacillati</taxon>
        <taxon>Bacillota</taxon>
        <taxon>Bacilli</taxon>
        <taxon>Bacillales</taxon>
        <taxon>Bacillaceae</taxon>
        <taxon>Heyndrickxia</taxon>
    </lineage>
</organism>
<name>A0A150KEK4_HEYCO</name>
<proteinExistence type="predicted"/>